<feature type="signal peptide" evidence="5">
    <location>
        <begin position="1"/>
        <end position="21"/>
    </location>
</feature>
<evidence type="ECO:0000256" key="3">
    <source>
        <dbReference type="PROSITE-ProRule" id="PRU00261"/>
    </source>
</evidence>
<reference evidence="10" key="1">
    <citation type="journal article" date="2020" name="Stud. Mycol.">
        <title>101 Dothideomycetes genomes: a test case for predicting lifestyles and emergence of pathogens.</title>
        <authorList>
            <person name="Haridas S."/>
            <person name="Albert R."/>
            <person name="Binder M."/>
            <person name="Bloem J."/>
            <person name="Labutti K."/>
            <person name="Salamov A."/>
            <person name="Andreopoulos B."/>
            <person name="Baker S."/>
            <person name="Barry K."/>
            <person name="Bills G."/>
            <person name="Bluhm B."/>
            <person name="Cannon C."/>
            <person name="Castanera R."/>
            <person name="Culley D."/>
            <person name="Daum C."/>
            <person name="Ezra D."/>
            <person name="Gonzalez J."/>
            <person name="Henrissat B."/>
            <person name="Kuo A."/>
            <person name="Liang C."/>
            <person name="Lipzen A."/>
            <person name="Lutzoni F."/>
            <person name="Magnuson J."/>
            <person name="Mondo S."/>
            <person name="Nolan M."/>
            <person name="Ohm R."/>
            <person name="Pangilinan J."/>
            <person name="Park H.-J."/>
            <person name="Ramirez L."/>
            <person name="Alfaro M."/>
            <person name="Sun H."/>
            <person name="Tritt A."/>
            <person name="Yoshinaga Y."/>
            <person name="Zwiers L.-H."/>
            <person name="Turgeon B."/>
            <person name="Goodwin S."/>
            <person name="Spatafora J."/>
            <person name="Crous P."/>
            <person name="Grigoriev I."/>
        </authorList>
    </citation>
    <scope>NUCLEOTIDE SEQUENCE</scope>
    <source>
        <strain evidence="10">CBS 116005</strain>
    </source>
</reference>
<dbReference type="Gene3D" id="3.10.350.10">
    <property type="entry name" value="LysM domain"/>
    <property type="match status" value="1"/>
</dbReference>
<dbReference type="Gene3D" id="3.30.60.10">
    <property type="entry name" value="Endochitinase-like"/>
    <property type="match status" value="1"/>
</dbReference>
<dbReference type="GO" id="GO:0004553">
    <property type="term" value="F:hydrolase activity, hydrolyzing O-glycosyl compounds"/>
    <property type="evidence" value="ECO:0007669"/>
    <property type="project" value="InterPro"/>
</dbReference>
<dbReference type="PANTHER" id="PTHR40633">
    <property type="entry name" value="MATRIX PROTEIN, PUTATIVE (AFU_ORTHOLOGUE AFUA_8G05410)-RELATED"/>
    <property type="match status" value="1"/>
</dbReference>
<keyword evidence="1 3" id="KW-0147">Chitin-binding</keyword>
<evidence type="ECO:0000256" key="4">
    <source>
        <dbReference type="SAM" id="MobiDB-lite"/>
    </source>
</evidence>
<dbReference type="PROSITE" id="PS51782">
    <property type="entry name" value="LYSM"/>
    <property type="match status" value="1"/>
</dbReference>
<dbReference type="InterPro" id="IPR013320">
    <property type="entry name" value="ConA-like_dom_sf"/>
</dbReference>
<accession>A0A6G1LMM9</accession>
<dbReference type="PROSITE" id="PS51212">
    <property type="entry name" value="WSC"/>
    <property type="match status" value="1"/>
</dbReference>
<dbReference type="SMART" id="SM00257">
    <property type="entry name" value="LysM"/>
    <property type="match status" value="1"/>
</dbReference>
<feature type="region of interest" description="Disordered" evidence="4">
    <location>
        <begin position="287"/>
        <end position="306"/>
    </location>
</feature>
<dbReference type="InterPro" id="IPR018466">
    <property type="entry name" value="Kre9/Knh1-like_N"/>
</dbReference>
<evidence type="ECO:0008006" key="12">
    <source>
        <dbReference type="Google" id="ProtNLM"/>
    </source>
</evidence>
<evidence type="ECO:0000256" key="2">
    <source>
        <dbReference type="ARBA" id="ARBA00022729"/>
    </source>
</evidence>
<feature type="disulfide bond" evidence="3">
    <location>
        <begin position="610"/>
        <end position="624"/>
    </location>
</feature>
<dbReference type="InterPro" id="IPR001002">
    <property type="entry name" value="Chitin-bd_1"/>
</dbReference>
<dbReference type="InterPro" id="IPR018392">
    <property type="entry name" value="LysM"/>
</dbReference>
<dbReference type="PROSITE" id="PS50941">
    <property type="entry name" value="CHIT_BIND_I_2"/>
    <property type="match status" value="1"/>
</dbReference>
<dbReference type="Pfam" id="PF10342">
    <property type="entry name" value="Kre9_KNH"/>
    <property type="match status" value="1"/>
</dbReference>
<evidence type="ECO:0000313" key="10">
    <source>
        <dbReference type="EMBL" id="KAF2773812.1"/>
    </source>
</evidence>
<dbReference type="InterPro" id="IPR002889">
    <property type="entry name" value="WSC_carb-bd"/>
</dbReference>
<keyword evidence="11" id="KW-1185">Reference proteome</keyword>
<protein>
    <recommendedName>
        <fullName evidence="12">Concanavalin A-like lectin/glucanase</fullName>
    </recommendedName>
</protein>
<dbReference type="SUPFAM" id="SSF49899">
    <property type="entry name" value="Concanavalin A-like lectins/glucanases"/>
    <property type="match status" value="1"/>
</dbReference>
<feature type="domain" description="LysM" evidence="9">
    <location>
        <begin position="325"/>
        <end position="371"/>
    </location>
</feature>
<dbReference type="GO" id="GO:0005975">
    <property type="term" value="P:carbohydrate metabolic process"/>
    <property type="evidence" value="ECO:0007669"/>
    <property type="project" value="InterPro"/>
</dbReference>
<dbReference type="AlphaFoldDB" id="A0A6G1LMM9"/>
<dbReference type="Proteomes" id="UP000799436">
    <property type="component" value="Unassembled WGS sequence"/>
</dbReference>
<dbReference type="SMART" id="SM00321">
    <property type="entry name" value="WSC"/>
    <property type="match status" value="1"/>
</dbReference>
<feature type="domain" description="GH16" evidence="8">
    <location>
        <begin position="34"/>
        <end position="240"/>
    </location>
</feature>
<dbReference type="SUPFAM" id="SSF57016">
    <property type="entry name" value="Plant lectins/antimicrobial peptides"/>
    <property type="match status" value="1"/>
</dbReference>
<gene>
    <name evidence="10" type="ORF">EJ03DRAFT_370678</name>
</gene>
<evidence type="ECO:0000256" key="5">
    <source>
        <dbReference type="SAM" id="SignalP"/>
    </source>
</evidence>
<dbReference type="InterPro" id="IPR000757">
    <property type="entry name" value="Beta-glucanase-like"/>
</dbReference>
<evidence type="ECO:0000259" key="8">
    <source>
        <dbReference type="PROSITE" id="PS51762"/>
    </source>
</evidence>
<dbReference type="Pfam" id="PF01476">
    <property type="entry name" value="LysM"/>
    <property type="match status" value="1"/>
</dbReference>
<dbReference type="Gene3D" id="2.60.120.200">
    <property type="match status" value="1"/>
</dbReference>
<evidence type="ECO:0000259" key="6">
    <source>
        <dbReference type="PROSITE" id="PS50941"/>
    </source>
</evidence>
<dbReference type="InterPro" id="IPR052982">
    <property type="entry name" value="SRP1/TIP1-like"/>
</dbReference>
<comment type="caution">
    <text evidence="3">Lacks conserved residue(s) required for the propagation of feature annotation.</text>
</comment>
<dbReference type="GO" id="GO:0008061">
    <property type="term" value="F:chitin binding"/>
    <property type="evidence" value="ECO:0007669"/>
    <property type="project" value="UniProtKB-UniRule"/>
</dbReference>
<organism evidence="10 11">
    <name type="scientific">Teratosphaeria nubilosa</name>
    <dbReference type="NCBI Taxonomy" id="161662"/>
    <lineage>
        <taxon>Eukaryota</taxon>
        <taxon>Fungi</taxon>
        <taxon>Dikarya</taxon>
        <taxon>Ascomycota</taxon>
        <taxon>Pezizomycotina</taxon>
        <taxon>Dothideomycetes</taxon>
        <taxon>Dothideomycetidae</taxon>
        <taxon>Mycosphaerellales</taxon>
        <taxon>Teratosphaeriaceae</taxon>
        <taxon>Teratosphaeria</taxon>
    </lineage>
</organism>
<feature type="chain" id="PRO_5026030060" description="Concanavalin A-like lectin/glucanase" evidence="5">
    <location>
        <begin position="22"/>
        <end position="1105"/>
    </location>
</feature>
<dbReference type="InterPro" id="IPR036861">
    <property type="entry name" value="Endochitinase-like_sf"/>
</dbReference>
<dbReference type="CDD" id="cd11618">
    <property type="entry name" value="ChtBD1_1"/>
    <property type="match status" value="1"/>
</dbReference>
<dbReference type="SUPFAM" id="SSF54106">
    <property type="entry name" value="LysM domain"/>
    <property type="match status" value="1"/>
</dbReference>
<dbReference type="EMBL" id="ML995809">
    <property type="protein sequence ID" value="KAF2773812.1"/>
    <property type="molecule type" value="Genomic_DNA"/>
</dbReference>
<keyword evidence="3" id="KW-1015">Disulfide bond</keyword>
<dbReference type="Pfam" id="PF00722">
    <property type="entry name" value="Glyco_hydro_16"/>
    <property type="match status" value="1"/>
</dbReference>
<dbReference type="OrthoDB" id="3650558at2759"/>
<feature type="domain" description="WSC" evidence="7">
    <location>
        <begin position="975"/>
        <end position="1065"/>
    </location>
</feature>
<evidence type="ECO:0000259" key="7">
    <source>
        <dbReference type="PROSITE" id="PS51212"/>
    </source>
</evidence>
<keyword evidence="2 5" id="KW-0732">Signal</keyword>
<evidence type="ECO:0000259" key="9">
    <source>
        <dbReference type="PROSITE" id="PS51782"/>
    </source>
</evidence>
<feature type="region of interest" description="Disordered" evidence="4">
    <location>
        <begin position="651"/>
        <end position="693"/>
    </location>
</feature>
<name>A0A6G1LMM9_9PEZI</name>
<feature type="domain" description="Chitin-binding type-1" evidence="6">
    <location>
        <begin position="591"/>
        <end position="639"/>
    </location>
</feature>
<sequence length="1105" mass="112883">MARNGAPLTIVALAIVGLAAAQCDPTNVTTAPCAPIEGITAPYSVDFTTISSVPSEFIIASYEDSFLHFGSNGLEFRLEDGYSAPYIWTNKYMHYGTASAIIQTAPGIGVISSAVLLSDDGDEIDYEMSGNDFTYNVPTVQTNYYGKAIDGDWDRGTQPQVSANMTSHFFNFTQVWTPTSIQWILNGTVIRTQLASDCDTGNHQYPQTPARYHIGVWDAGNPTSPWYTAQWAGGYTETSSFPSSMYLKSIYIQPWKSCAYYKYSDTTGSSDSVECLSSIAASAASTGTPTQASNAPKVPTATTNGTTCVPMPTQTQEGTSAGCATYYQVQSGDDCATIATSLSVNEDDLKSWNPQAGSDCDNLWANYYICVSTPCVCNGTTSSSITATSTVASTSSASSWASSSSQALSSFSSSGTISASSTSPSSAQTSDGSSTAVSLAPSRLQTVASQASIISASSIAASGASSAAVPCATGTLGGNAIILPGLGDIVPAGKPYNITWTPSTSGNISLLLLKGPSTNMVIDSTIANNIDNSGYFLWTPSTSLVSTDDANGYGIELIVYGTGDYQYSTQFGISNDQYTPPAMMDLPVSTDGTCGASAQTVCKGSVFGDCCSAYGYCGNTTDFCSVTAGCLWQYGRCQDATSDDASSSSSITIAATSPGSSSSGSGGATQSSSSSSSSKSSSFSSSSSKPSSITSTSYATATGAIKCPDSNSTVYQINSKSFLIECGIDHAAGDLTSTTVNSLSACIAACASNDACVDVSLSGVACYLKSSVGAPVYNGVYGAKLLTTSTANPSTTSSAISTSTLAVKCPDSNSTIHQVNGKSFLIECGIDHAAGDMTSVTANSLSDCIAACASHEGCVDVSLSGVACYLKSNIGAPVYNGVYGAKLIDSTSTSASTAPATTSSSSSVHTSTEIGRVVGTSAASSASSTEFSSSSSPSINAASTFTTSAKVSLGALSTLSSAVATVSAPSGDPSGFAYTGCYSEVSGRALSEKSTAQNGMTNDVCAAFCKDYAWFATEYGNECYCGNTLHSASKPCTDGRCKMTCAGNRGKICGGSNGLSLYKSCTTKAQGEPAVINGTTATRASAVTPIIPSAESCARSMLTAR</sequence>
<evidence type="ECO:0000256" key="1">
    <source>
        <dbReference type="ARBA" id="ARBA00022669"/>
    </source>
</evidence>
<dbReference type="PROSITE" id="PS51762">
    <property type="entry name" value="GH16_2"/>
    <property type="match status" value="1"/>
</dbReference>
<dbReference type="CDD" id="cd00118">
    <property type="entry name" value="LysM"/>
    <property type="match status" value="1"/>
</dbReference>
<dbReference type="InterPro" id="IPR036779">
    <property type="entry name" value="LysM_dom_sf"/>
</dbReference>
<evidence type="ECO:0000313" key="11">
    <source>
        <dbReference type="Proteomes" id="UP000799436"/>
    </source>
</evidence>
<dbReference type="Pfam" id="PF01822">
    <property type="entry name" value="WSC"/>
    <property type="match status" value="1"/>
</dbReference>
<dbReference type="PANTHER" id="PTHR40633:SF1">
    <property type="entry name" value="GPI ANCHORED SERINE-THREONINE RICH PROTEIN (AFU_ORTHOLOGUE AFUA_1G03630)"/>
    <property type="match status" value="1"/>
</dbReference>
<proteinExistence type="predicted"/>